<organism evidence="1 2">
    <name type="scientific">Herbaspirillum frisingense</name>
    <dbReference type="NCBI Taxonomy" id="92645"/>
    <lineage>
        <taxon>Bacteria</taxon>
        <taxon>Pseudomonadati</taxon>
        <taxon>Pseudomonadota</taxon>
        <taxon>Betaproteobacteria</taxon>
        <taxon>Burkholderiales</taxon>
        <taxon>Oxalobacteraceae</taxon>
        <taxon>Herbaspirillum</taxon>
    </lineage>
</organism>
<protein>
    <submittedName>
        <fullName evidence="1">Uncharacterized protein</fullName>
    </submittedName>
</protein>
<evidence type="ECO:0000313" key="1">
    <source>
        <dbReference type="EMBL" id="KAF1037465.1"/>
    </source>
</evidence>
<reference evidence="2" key="1">
    <citation type="journal article" date="2020" name="MBio">
        <title>Horizontal gene transfer to a defensive symbiont with a reduced genome amongst a multipartite beetle microbiome.</title>
        <authorList>
            <person name="Waterworth S.C."/>
            <person name="Florez L.V."/>
            <person name="Rees E.R."/>
            <person name="Hertweck C."/>
            <person name="Kaltenpoth M."/>
            <person name="Kwan J.C."/>
        </authorList>
    </citation>
    <scope>NUCLEOTIDE SEQUENCE [LARGE SCALE GENOMIC DNA]</scope>
</reference>
<sequence length="29" mass="3285">MSAWLLNNLPTLTQDFLTRDATPHTEAKV</sequence>
<dbReference type="EMBL" id="WNDX01000180">
    <property type="protein sequence ID" value="KAF1037465.1"/>
    <property type="molecule type" value="Genomic_DNA"/>
</dbReference>
<dbReference type="AlphaFoldDB" id="A0A7V8JSD5"/>
<gene>
    <name evidence="1" type="ORF">GAK35_03917</name>
</gene>
<accession>A0A7V8JSD5</accession>
<comment type="caution">
    <text evidence="1">The sequence shown here is derived from an EMBL/GenBank/DDBJ whole genome shotgun (WGS) entry which is preliminary data.</text>
</comment>
<name>A0A7V8JSD5_9BURK</name>
<proteinExistence type="predicted"/>
<evidence type="ECO:0000313" key="2">
    <source>
        <dbReference type="Proteomes" id="UP000462435"/>
    </source>
</evidence>
<dbReference type="Proteomes" id="UP000462435">
    <property type="component" value="Unassembled WGS sequence"/>
</dbReference>